<keyword evidence="3 4" id="KW-0546">Nucleotide metabolism</keyword>
<dbReference type="GO" id="GO:0036221">
    <property type="term" value="F:UTP diphosphatase activity"/>
    <property type="evidence" value="ECO:0007669"/>
    <property type="project" value="RHEA"/>
</dbReference>
<feature type="active site" description="Proton acceptor" evidence="4">
    <location>
        <position position="80"/>
    </location>
</feature>
<dbReference type="CDD" id="cd00555">
    <property type="entry name" value="Maf"/>
    <property type="match status" value="1"/>
</dbReference>
<keyword evidence="2 4" id="KW-0378">Hydrolase</keyword>
<dbReference type="Pfam" id="PF02545">
    <property type="entry name" value="Maf"/>
    <property type="match status" value="1"/>
</dbReference>
<dbReference type="PANTHER" id="PTHR43213:SF5">
    <property type="entry name" value="BIFUNCTIONAL DTTP_UTP PYROPHOSPHATASE_METHYLTRANSFERASE PROTEIN-RELATED"/>
    <property type="match status" value="1"/>
</dbReference>
<comment type="function">
    <text evidence="4">Nucleoside triphosphate pyrophosphatase that hydrolyzes dTTP and UTP. May have a dual role in cell division arrest and in preventing the incorporation of modified nucleotides into cellular nucleic acids.</text>
</comment>
<dbReference type="HOGENOM" id="CLU_040416_2_1_6"/>
<keyword evidence="6" id="KW-1185">Reference proteome</keyword>
<dbReference type="GO" id="GO:0005737">
    <property type="term" value="C:cytoplasm"/>
    <property type="evidence" value="ECO:0007669"/>
    <property type="project" value="UniProtKB-SubCell"/>
</dbReference>
<reference evidence="6" key="1">
    <citation type="submission" date="2011-06" db="EMBL/GenBank/DDBJ databases">
        <authorList>
            <consortium name="US DOE Joint Genome Institute (JGI-PGF)"/>
            <person name="Lucas S."/>
            <person name="Han J."/>
            <person name="Lapidus A."/>
            <person name="Cheng J.-F."/>
            <person name="Goodwin L."/>
            <person name="Pitluck S."/>
            <person name="Peters L."/>
            <person name="Land M.L."/>
            <person name="Hauser L."/>
            <person name="Vogl K."/>
            <person name="Liu Z."/>
            <person name="Overmann J."/>
            <person name="Frigaard N.-U."/>
            <person name="Bryant D.A."/>
            <person name="Woyke T.J."/>
        </authorList>
    </citation>
    <scope>NUCLEOTIDE SEQUENCE [LARGE SCALE GENOMIC DNA]</scope>
    <source>
        <strain evidence="6">970</strain>
    </source>
</reference>
<dbReference type="Gene3D" id="3.90.950.10">
    <property type="match status" value="1"/>
</dbReference>
<keyword evidence="4" id="KW-0963">Cytoplasm</keyword>
<proteinExistence type="inferred from homology"/>
<name>H8Z2Y5_9GAMM</name>
<protein>
    <recommendedName>
        <fullName evidence="4">dTTP/UTP pyrophosphatase</fullName>
        <shortName evidence="4">dTTPase/UTPase</shortName>
        <ecNumber evidence="4">3.6.1.9</ecNumber>
    </recommendedName>
    <alternativeName>
        <fullName evidence="4">Nucleoside triphosphate pyrophosphatase</fullName>
    </alternativeName>
    <alternativeName>
        <fullName evidence="4">Nucleotide pyrophosphatase</fullName>
        <shortName evidence="4">Nucleotide PPase</shortName>
    </alternativeName>
</protein>
<evidence type="ECO:0000313" key="6">
    <source>
        <dbReference type="Proteomes" id="UP000002964"/>
    </source>
</evidence>
<organism evidence="5 6">
    <name type="scientific">Thiorhodovibrio frisius</name>
    <dbReference type="NCBI Taxonomy" id="631362"/>
    <lineage>
        <taxon>Bacteria</taxon>
        <taxon>Pseudomonadati</taxon>
        <taxon>Pseudomonadota</taxon>
        <taxon>Gammaproteobacteria</taxon>
        <taxon>Chromatiales</taxon>
        <taxon>Chromatiaceae</taxon>
        <taxon>Thiorhodovibrio</taxon>
    </lineage>
</organism>
<dbReference type="GO" id="GO:0036218">
    <property type="term" value="F:dTTP diphosphatase activity"/>
    <property type="evidence" value="ECO:0007669"/>
    <property type="project" value="RHEA"/>
</dbReference>
<evidence type="ECO:0000256" key="2">
    <source>
        <dbReference type="ARBA" id="ARBA00022801"/>
    </source>
</evidence>
<dbReference type="AlphaFoldDB" id="H8Z2Y5"/>
<dbReference type="Proteomes" id="UP000002964">
    <property type="component" value="Unassembled WGS sequence"/>
</dbReference>
<accession>H8Z2Y5</accession>
<evidence type="ECO:0000256" key="1">
    <source>
        <dbReference type="ARBA" id="ARBA00001968"/>
    </source>
</evidence>
<comment type="subcellular location">
    <subcellularLocation>
        <location evidence="4">Cytoplasm</location>
    </subcellularLocation>
</comment>
<dbReference type="PIRSF" id="PIRSF006305">
    <property type="entry name" value="Maf"/>
    <property type="match status" value="1"/>
</dbReference>
<dbReference type="eggNOG" id="COG0424">
    <property type="taxonomic scope" value="Bacteria"/>
</dbReference>
<feature type="site" description="Important for substrate specificity" evidence="4">
    <location>
        <position position="162"/>
    </location>
</feature>
<dbReference type="PANTHER" id="PTHR43213">
    <property type="entry name" value="BIFUNCTIONAL DTTP/UTP PYROPHOSPHATASE/METHYLTRANSFERASE PROTEIN-RELATED"/>
    <property type="match status" value="1"/>
</dbReference>
<dbReference type="EMBL" id="JH603169">
    <property type="protein sequence ID" value="EIC22757.1"/>
    <property type="molecule type" value="Genomic_DNA"/>
</dbReference>
<feature type="site" description="Important for substrate specificity" evidence="4">
    <location>
        <position position="13"/>
    </location>
</feature>
<gene>
    <name evidence="5" type="ORF">Thi970DRAFT_03039</name>
</gene>
<evidence type="ECO:0000313" key="5">
    <source>
        <dbReference type="EMBL" id="EIC22757.1"/>
    </source>
</evidence>
<dbReference type="NCBIfam" id="TIGR00172">
    <property type="entry name" value="maf"/>
    <property type="match status" value="1"/>
</dbReference>
<sequence length="208" mass="22385">MQPMLVLASASPRRRELIAQLGLNSHCLSADVDETPATGESPNRHVLRLAMAKAQAVAERLEQADAPSNQKQSRLILAADTLVMIDDDILGKPVDAADAARMIQRLSGRWHEVITGVALLGCQRQSVTVMTRVLFRTIEPWEAAAYWASGEPSDKAGGYGIQGRGALFVERIDGSYSNVVGLPLFETGSLLAAEGLTPWGPRLQEASP</sequence>
<dbReference type="RefSeq" id="WP_009149764.1">
    <property type="nucleotide sequence ID" value="NZ_CP121471.1"/>
</dbReference>
<comment type="caution">
    <text evidence="4">Lacks conserved residue(s) required for the propagation of feature annotation.</text>
</comment>
<comment type="catalytic activity">
    <reaction evidence="4">
        <text>UTP + H2O = UMP + diphosphate + H(+)</text>
        <dbReference type="Rhea" id="RHEA:29395"/>
        <dbReference type="ChEBI" id="CHEBI:15377"/>
        <dbReference type="ChEBI" id="CHEBI:15378"/>
        <dbReference type="ChEBI" id="CHEBI:33019"/>
        <dbReference type="ChEBI" id="CHEBI:46398"/>
        <dbReference type="ChEBI" id="CHEBI:57865"/>
        <dbReference type="EC" id="3.6.1.9"/>
    </reaction>
</comment>
<evidence type="ECO:0000256" key="4">
    <source>
        <dbReference type="HAMAP-Rule" id="MF_00528"/>
    </source>
</evidence>
<dbReference type="InterPro" id="IPR029001">
    <property type="entry name" value="ITPase-like_fam"/>
</dbReference>
<dbReference type="GO" id="GO:0009117">
    <property type="term" value="P:nucleotide metabolic process"/>
    <property type="evidence" value="ECO:0007669"/>
    <property type="project" value="UniProtKB-KW"/>
</dbReference>
<reference evidence="5 6" key="2">
    <citation type="submission" date="2011-11" db="EMBL/GenBank/DDBJ databases">
        <authorList>
            <consortium name="US DOE Joint Genome Institute"/>
            <person name="Lucas S."/>
            <person name="Han J."/>
            <person name="Lapidus A."/>
            <person name="Cheng J.-F."/>
            <person name="Goodwin L."/>
            <person name="Pitluck S."/>
            <person name="Peters L."/>
            <person name="Ovchinnikova G."/>
            <person name="Zhang X."/>
            <person name="Detter J.C."/>
            <person name="Han C."/>
            <person name="Tapia R."/>
            <person name="Land M."/>
            <person name="Hauser L."/>
            <person name="Kyrpides N."/>
            <person name="Ivanova N."/>
            <person name="Pagani I."/>
            <person name="Vogl K."/>
            <person name="Liu Z."/>
            <person name="Overmann J."/>
            <person name="Frigaard N.-U."/>
            <person name="Bryant D."/>
            <person name="Woyke T."/>
        </authorList>
    </citation>
    <scope>NUCLEOTIDE SEQUENCE [LARGE SCALE GENOMIC DNA]</scope>
    <source>
        <strain evidence="5 6">970</strain>
    </source>
</reference>
<comment type="catalytic activity">
    <reaction evidence="4">
        <text>dTTP + H2O = dTMP + diphosphate + H(+)</text>
        <dbReference type="Rhea" id="RHEA:28534"/>
        <dbReference type="ChEBI" id="CHEBI:15377"/>
        <dbReference type="ChEBI" id="CHEBI:15378"/>
        <dbReference type="ChEBI" id="CHEBI:33019"/>
        <dbReference type="ChEBI" id="CHEBI:37568"/>
        <dbReference type="ChEBI" id="CHEBI:63528"/>
        <dbReference type="EC" id="3.6.1.9"/>
    </reaction>
</comment>
<comment type="similarity">
    <text evidence="4">Belongs to the Maf family. YhdE subfamily.</text>
</comment>
<dbReference type="SUPFAM" id="SSF52972">
    <property type="entry name" value="ITPase-like"/>
    <property type="match status" value="1"/>
</dbReference>
<dbReference type="STRING" id="631362.Thi970DRAFT_03039"/>
<dbReference type="HAMAP" id="MF_00528">
    <property type="entry name" value="Maf"/>
    <property type="match status" value="1"/>
</dbReference>
<dbReference type="InterPro" id="IPR003697">
    <property type="entry name" value="Maf-like"/>
</dbReference>
<comment type="cofactor">
    <cofactor evidence="1 4">
        <name>a divalent metal cation</name>
        <dbReference type="ChEBI" id="CHEBI:60240"/>
    </cofactor>
</comment>
<feature type="site" description="Important for substrate specificity" evidence="4">
    <location>
        <position position="81"/>
    </location>
</feature>
<dbReference type="EC" id="3.6.1.9" evidence="4"/>
<evidence type="ECO:0000256" key="3">
    <source>
        <dbReference type="ARBA" id="ARBA00023080"/>
    </source>
</evidence>